<organism evidence="1 2">
    <name type="scientific">Legionella wadsworthii</name>
    <dbReference type="NCBI Taxonomy" id="28088"/>
    <lineage>
        <taxon>Bacteria</taxon>
        <taxon>Pseudomonadati</taxon>
        <taxon>Pseudomonadota</taxon>
        <taxon>Gammaproteobacteria</taxon>
        <taxon>Legionellales</taxon>
        <taxon>Legionellaceae</taxon>
        <taxon>Legionella</taxon>
    </lineage>
</organism>
<dbReference type="RefSeq" id="WP_031565834.1">
    <property type="nucleotide sequence ID" value="NZ_CAAAIS010000003.1"/>
</dbReference>
<evidence type="ECO:0000313" key="2">
    <source>
        <dbReference type="Proteomes" id="UP000255297"/>
    </source>
</evidence>
<sequence length="153" mass="16979">MNPFLLISIGLLVFNQAFSLNDPLKSFDENKTLLPSPYPVYTMENNGVMNHPFPGGVSSFLPTDNSYTLSPGCYIACYSHHQGIYSVAQDIYVMGQIRVPGQYQARICQPSGFKGMDISRMSQFKLLCSEKIDTCKNNQCWAGGDTGGWFGIQ</sequence>
<dbReference type="AlphaFoldDB" id="A0A378LR41"/>
<dbReference type="EMBL" id="UGPB01000001">
    <property type="protein sequence ID" value="STY29263.1"/>
    <property type="molecule type" value="Genomic_DNA"/>
</dbReference>
<dbReference type="OrthoDB" id="5647795at2"/>
<gene>
    <name evidence="1" type="ORF">NCTC11532_01448</name>
</gene>
<dbReference type="STRING" id="1122170.GCA_000701265_01038"/>
<keyword evidence="2" id="KW-1185">Reference proteome</keyword>
<protein>
    <submittedName>
        <fullName evidence="1">Uncharacterized protein</fullName>
    </submittedName>
</protein>
<evidence type="ECO:0000313" key="1">
    <source>
        <dbReference type="EMBL" id="STY29263.1"/>
    </source>
</evidence>
<proteinExistence type="predicted"/>
<reference evidence="1 2" key="1">
    <citation type="submission" date="2018-06" db="EMBL/GenBank/DDBJ databases">
        <authorList>
            <consortium name="Pathogen Informatics"/>
            <person name="Doyle S."/>
        </authorList>
    </citation>
    <scope>NUCLEOTIDE SEQUENCE [LARGE SCALE GENOMIC DNA]</scope>
    <source>
        <strain evidence="1 2">NCTC11532</strain>
    </source>
</reference>
<dbReference type="Proteomes" id="UP000255297">
    <property type="component" value="Unassembled WGS sequence"/>
</dbReference>
<accession>A0A378LR41</accession>
<name>A0A378LR41_9GAMM</name>